<organism evidence="1 2">
    <name type="scientific">Parascaris univalens</name>
    <name type="common">Nematode worm</name>
    <dbReference type="NCBI Taxonomy" id="6257"/>
    <lineage>
        <taxon>Eukaryota</taxon>
        <taxon>Metazoa</taxon>
        <taxon>Ecdysozoa</taxon>
        <taxon>Nematoda</taxon>
        <taxon>Chromadorea</taxon>
        <taxon>Rhabditida</taxon>
        <taxon>Spirurina</taxon>
        <taxon>Ascaridomorpha</taxon>
        <taxon>Ascaridoidea</taxon>
        <taxon>Ascarididae</taxon>
        <taxon>Parascaris</taxon>
    </lineage>
</organism>
<accession>A0A915A879</accession>
<evidence type="ECO:0000313" key="2">
    <source>
        <dbReference type="WBParaSite" id="PgR003_g012_t03"/>
    </source>
</evidence>
<proteinExistence type="predicted"/>
<evidence type="ECO:0000313" key="1">
    <source>
        <dbReference type="Proteomes" id="UP000887569"/>
    </source>
</evidence>
<dbReference type="Proteomes" id="UP000887569">
    <property type="component" value="Unplaced"/>
</dbReference>
<dbReference type="WBParaSite" id="PgR003_g012_t03">
    <property type="protein sequence ID" value="PgR003_g012_t03"/>
    <property type="gene ID" value="PgR003_g012"/>
</dbReference>
<name>A0A915A879_PARUN</name>
<reference evidence="2" key="1">
    <citation type="submission" date="2022-11" db="UniProtKB">
        <authorList>
            <consortium name="WormBaseParasite"/>
        </authorList>
    </citation>
    <scope>IDENTIFICATION</scope>
</reference>
<dbReference type="AlphaFoldDB" id="A0A915A879"/>
<sequence length="36" mass="4240">MVTQGSAPTTFDELFKRAKKYGRYQVNSSRRLEVFQ</sequence>
<protein>
    <submittedName>
        <fullName evidence="2">Major facilitator superfamily (MFS) profile domain-containing protein</fullName>
    </submittedName>
</protein>
<keyword evidence="1" id="KW-1185">Reference proteome</keyword>